<feature type="compositionally biased region" description="Low complexity" evidence="1">
    <location>
        <begin position="77"/>
        <end position="89"/>
    </location>
</feature>
<evidence type="ECO:0000256" key="1">
    <source>
        <dbReference type="SAM" id="MobiDB-lite"/>
    </source>
</evidence>
<protein>
    <submittedName>
        <fullName evidence="3">Uncharacterized protein</fullName>
    </submittedName>
</protein>
<keyword evidence="2" id="KW-0472">Membrane</keyword>
<evidence type="ECO:0000313" key="3">
    <source>
        <dbReference type="EMBL" id="TPW74876.1"/>
    </source>
</evidence>
<reference evidence="3 4" key="1">
    <citation type="submission" date="2019-06" db="EMBL/GenBank/DDBJ databases">
        <authorList>
            <person name="Li F."/>
        </authorList>
    </citation>
    <scope>NUCLEOTIDE SEQUENCE [LARGE SCALE GENOMIC DNA]</scope>
    <source>
        <strain evidence="3 4">10F1D-1</strain>
    </source>
</reference>
<proteinExistence type="predicted"/>
<organism evidence="3 4">
    <name type="scientific">Schumannella soli</name>
    <dbReference type="NCBI Taxonomy" id="2590779"/>
    <lineage>
        <taxon>Bacteria</taxon>
        <taxon>Bacillati</taxon>
        <taxon>Actinomycetota</taxon>
        <taxon>Actinomycetes</taxon>
        <taxon>Micrococcales</taxon>
        <taxon>Microbacteriaceae</taxon>
        <taxon>Schumannella</taxon>
    </lineage>
</organism>
<feature type="compositionally biased region" description="Low complexity" evidence="1">
    <location>
        <begin position="141"/>
        <end position="158"/>
    </location>
</feature>
<name>A0A506XXC3_9MICO</name>
<dbReference type="Proteomes" id="UP000316252">
    <property type="component" value="Unassembled WGS sequence"/>
</dbReference>
<dbReference type="RefSeq" id="WP_141164507.1">
    <property type="nucleotide sequence ID" value="NZ_VHQG01000004.1"/>
</dbReference>
<gene>
    <name evidence="3" type="ORF">FJ657_15020</name>
</gene>
<feature type="region of interest" description="Disordered" evidence="1">
    <location>
        <begin position="141"/>
        <end position="199"/>
    </location>
</feature>
<keyword evidence="2" id="KW-0812">Transmembrane</keyword>
<sequence length="321" mass="31264">MGDARGRRRDEIEALTAAAFRRDATAEDVAALRSAIGQGASKRASSAGPESGGAGDRGSEGGQVSESAESSGRGPVGASSGDATSTAAAEPSGGIRAGLRSRRFWFGVAGGAALTVIAAGGALVVPAVAGHPLVSLAGATPADGASSAPATGGSTSGPRAADDDASEGDGAPSGHGADPAVVPDTSPSAPPLDAYVGTPPGALPHQADGVGVIPGPSTSGYAARIENTWQLLSYGIADDQHGPVPGGPAWAVWATTTRGAARCYMAVEKHDDVDTAVTSCVSGSRVDEKVQLNLPAYIVTVKANSSGSEIGVAPAVPGPQG</sequence>
<feature type="transmembrane region" description="Helical" evidence="2">
    <location>
        <begin position="104"/>
        <end position="125"/>
    </location>
</feature>
<feature type="region of interest" description="Disordered" evidence="1">
    <location>
        <begin position="37"/>
        <end position="93"/>
    </location>
</feature>
<keyword evidence="4" id="KW-1185">Reference proteome</keyword>
<evidence type="ECO:0000313" key="4">
    <source>
        <dbReference type="Proteomes" id="UP000316252"/>
    </source>
</evidence>
<dbReference type="EMBL" id="VHQG01000004">
    <property type="protein sequence ID" value="TPW74876.1"/>
    <property type="molecule type" value="Genomic_DNA"/>
</dbReference>
<comment type="caution">
    <text evidence="3">The sequence shown here is derived from an EMBL/GenBank/DDBJ whole genome shotgun (WGS) entry which is preliminary data.</text>
</comment>
<evidence type="ECO:0000256" key="2">
    <source>
        <dbReference type="SAM" id="Phobius"/>
    </source>
</evidence>
<keyword evidence="2" id="KW-1133">Transmembrane helix</keyword>
<dbReference type="AlphaFoldDB" id="A0A506XXC3"/>
<accession>A0A506XXC3</accession>